<dbReference type="InterPro" id="IPR029068">
    <property type="entry name" value="Glyas_Bleomycin-R_OHBP_Dase"/>
</dbReference>
<proteinExistence type="predicted"/>
<comment type="caution">
    <text evidence="1">The sequence shown here is derived from an EMBL/GenBank/DDBJ whole genome shotgun (WGS) entry which is preliminary data.</text>
</comment>
<protein>
    <submittedName>
        <fullName evidence="1">Glyoxalase</fullName>
    </submittedName>
</protein>
<reference evidence="1 2" key="1">
    <citation type="submission" date="2023-03" db="EMBL/GenBank/DDBJ databases">
        <title>Draft assemblies of triclosan tolerant bacteria isolated from returned activated sludge.</title>
        <authorList>
            <person name="Van Hamelsveld S."/>
        </authorList>
    </citation>
    <scope>NUCLEOTIDE SEQUENCE [LARGE SCALE GENOMIC DNA]</scope>
    <source>
        <strain evidence="1 2">GW210010_S58</strain>
    </source>
</reference>
<evidence type="ECO:0000313" key="1">
    <source>
        <dbReference type="EMBL" id="MDF3836296.1"/>
    </source>
</evidence>
<dbReference type="SUPFAM" id="SSF54593">
    <property type="entry name" value="Glyoxalase/Bleomycin resistance protein/Dihydroxybiphenyl dioxygenase"/>
    <property type="match status" value="1"/>
</dbReference>
<feature type="non-terminal residue" evidence="1">
    <location>
        <position position="94"/>
    </location>
</feature>
<dbReference type="Proteomes" id="UP001216674">
    <property type="component" value="Unassembled WGS sequence"/>
</dbReference>
<dbReference type="Gene3D" id="3.10.180.10">
    <property type="entry name" value="2,3-Dihydroxybiphenyl 1,2-Dioxygenase, domain 1"/>
    <property type="match status" value="1"/>
</dbReference>
<gene>
    <name evidence="1" type="ORF">P3W85_25590</name>
</gene>
<sequence length="94" mass="10213">MNTILGIDEIVYGADDLDACRRFFADWGLTLVREDAAGLDFETLNGCRVLVRRTDDPALPAAMEDGPTLREVVWGVDTQAALDMIADAIRAEAG</sequence>
<name>A0ABT6AUJ4_9BURK</name>
<accession>A0ABT6AUJ4</accession>
<keyword evidence="2" id="KW-1185">Reference proteome</keyword>
<evidence type="ECO:0000313" key="2">
    <source>
        <dbReference type="Proteomes" id="UP001216674"/>
    </source>
</evidence>
<organism evidence="1 2">
    <name type="scientific">Cupriavidus basilensis</name>
    <dbReference type="NCBI Taxonomy" id="68895"/>
    <lineage>
        <taxon>Bacteria</taxon>
        <taxon>Pseudomonadati</taxon>
        <taxon>Pseudomonadota</taxon>
        <taxon>Betaproteobacteria</taxon>
        <taxon>Burkholderiales</taxon>
        <taxon>Burkholderiaceae</taxon>
        <taxon>Cupriavidus</taxon>
    </lineage>
</organism>
<dbReference type="EMBL" id="JARJLM010000430">
    <property type="protein sequence ID" value="MDF3836296.1"/>
    <property type="molecule type" value="Genomic_DNA"/>
</dbReference>